<dbReference type="SMR" id="A0A024V1W6"/>
<keyword evidence="2" id="KW-0436">Ligase</keyword>
<dbReference type="GO" id="GO:0005739">
    <property type="term" value="C:mitochondrion"/>
    <property type="evidence" value="ECO:0007669"/>
    <property type="project" value="TreeGrafter"/>
</dbReference>
<sequence length="522" mass="60064">MEKNQNDKSNKNDIIHMNDKSGNYDKNNINNFIDKNDEHDMSDILHKINNEEKKYEEIKSYSECLELLYKTHALKLGLDNPKKLNESFGHPCDKYKTIHIAGTNGKGSVCYKIYTCLKIKKFKVGLFSSPHIFSLRERIIVNDEPISEKELIHLVNEVLNKAKKLYINPSFFEIITLVAFLHFLNKKVDYAIIETGIGGRLDATNILTKPEVIVITSIGYDHLNILGDNLPIICNEKIGIFKKDANVVIGPSVAIYKNVFDKAKELNCTIHTVVPEPRGERYNEENSRIALRTLEILNISIDYFLKSIIPIKPPLRIQYLATEQIQHIKKKFSPDNLEHNVQYPLAVILDVGHNETAIDRLCTDINYFHKGQNIRICISITKPRNLSVFHPFIAQFGDTLKDIFYLPSLNERTYDFEEIVEMLNNEEEIKNEIKELILSSSKKVGKWLAHEKQGNINEEDALKLYKRGCIPLIIKNAFLECCKDNSILLVCGTFFVFDEVLNVFDIHSDMQDTIFMNEPSLV</sequence>
<keyword evidence="5" id="KW-0067">ATP-binding</keyword>
<evidence type="ECO:0000256" key="2">
    <source>
        <dbReference type="ARBA" id="ARBA00022598"/>
    </source>
</evidence>
<dbReference type="GO" id="GO:0004326">
    <property type="term" value="F:tetrahydrofolylpolyglutamate synthase activity"/>
    <property type="evidence" value="ECO:0007669"/>
    <property type="project" value="InterPro"/>
</dbReference>
<protein>
    <recommendedName>
        <fullName evidence="8">Mur ligase central domain-containing protein</fullName>
    </recommendedName>
</protein>
<dbReference type="OrthoDB" id="5212574at2759"/>
<dbReference type="InterPro" id="IPR001645">
    <property type="entry name" value="Folylpolyglutamate_synth"/>
</dbReference>
<dbReference type="GO" id="GO:0005524">
    <property type="term" value="F:ATP binding"/>
    <property type="evidence" value="ECO:0007669"/>
    <property type="project" value="UniProtKB-KW"/>
</dbReference>
<evidence type="ECO:0000256" key="4">
    <source>
        <dbReference type="ARBA" id="ARBA00022741"/>
    </source>
</evidence>
<dbReference type="Gene3D" id="3.40.1190.10">
    <property type="entry name" value="Mur-like, catalytic domain"/>
    <property type="match status" value="1"/>
</dbReference>
<dbReference type="InterPro" id="IPR036615">
    <property type="entry name" value="Mur_ligase_C_dom_sf"/>
</dbReference>
<evidence type="ECO:0000313" key="9">
    <source>
        <dbReference type="EMBL" id="ETW16998.1"/>
    </source>
</evidence>
<reference evidence="9 10" key="1">
    <citation type="submission" date="2013-02" db="EMBL/GenBank/DDBJ databases">
        <title>The Genome Annotation of Plasmodium falciparum Vietnam Oak-Knoll (FVO).</title>
        <authorList>
            <consortium name="The Broad Institute Genome Sequencing Platform"/>
            <consortium name="The Broad Institute Genome Sequencing Center for Infectious Disease"/>
            <person name="Neafsey D."/>
            <person name="Hoffman S."/>
            <person name="Volkman S."/>
            <person name="Rosenthal P."/>
            <person name="Walker B."/>
            <person name="Young S.K."/>
            <person name="Zeng Q."/>
            <person name="Gargeya S."/>
            <person name="Fitzgerald M."/>
            <person name="Haas B."/>
            <person name="Abouelleil A."/>
            <person name="Allen A.W."/>
            <person name="Alvarado L."/>
            <person name="Arachchi H.M."/>
            <person name="Berlin A.M."/>
            <person name="Chapman S.B."/>
            <person name="Gainer-Dewar J."/>
            <person name="Goldberg J."/>
            <person name="Griggs A."/>
            <person name="Gujja S."/>
            <person name="Hansen M."/>
            <person name="Howarth C."/>
            <person name="Imamovic A."/>
            <person name="Ireland A."/>
            <person name="Larimer J."/>
            <person name="McCowan C."/>
            <person name="Murphy C."/>
            <person name="Pearson M."/>
            <person name="Poon T.W."/>
            <person name="Priest M."/>
            <person name="Roberts A."/>
            <person name="Saif S."/>
            <person name="Shea T."/>
            <person name="Sisk P."/>
            <person name="Sykes S."/>
            <person name="Wortman J."/>
            <person name="Nusbaum C."/>
            <person name="Birren B."/>
        </authorList>
    </citation>
    <scope>NUCLEOTIDE SEQUENCE [LARGE SCALE GENOMIC DNA]</scope>
    <source>
        <strain evidence="10">Vietnam Oak-Knoll (FVO)</strain>
    </source>
</reference>
<evidence type="ECO:0000259" key="8">
    <source>
        <dbReference type="Pfam" id="PF08245"/>
    </source>
</evidence>
<dbReference type="InterPro" id="IPR036565">
    <property type="entry name" value="Mur-like_cat_sf"/>
</dbReference>
<dbReference type="NCBIfam" id="TIGR01499">
    <property type="entry name" value="folC"/>
    <property type="match status" value="1"/>
</dbReference>
<dbReference type="Proteomes" id="UP000030690">
    <property type="component" value="Unassembled WGS sequence"/>
</dbReference>
<organism evidence="9 10">
    <name type="scientific">Plasmodium falciparum Vietnam Oak-Knoll</name>
    <name type="common">FVO</name>
    <dbReference type="NCBI Taxonomy" id="1036723"/>
    <lineage>
        <taxon>Eukaryota</taxon>
        <taxon>Sar</taxon>
        <taxon>Alveolata</taxon>
        <taxon>Apicomplexa</taxon>
        <taxon>Aconoidasida</taxon>
        <taxon>Haemosporida</taxon>
        <taxon>Plasmodiidae</taxon>
        <taxon>Plasmodium</taxon>
        <taxon>Plasmodium (Laverania)</taxon>
    </lineage>
</organism>
<evidence type="ECO:0000256" key="3">
    <source>
        <dbReference type="ARBA" id="ARBA00022723"/>
    </source>
</evidence>
<dbReference type="GO" id="GO:0008841">
    <property type="term" value="F:dihydrofolate synthase activity"/>
    <property type="evidence" value="ECO:0007669"/>
    <property type="project" value="TreeGrafter"/>
</dbReference>
<dbReference type="SUPFAM" id="SSF53623">
    <property type="entry name" value="MurD-like peptide ligases, catalytic domain"/>
    <property type="match status" value="1"/>
</dbReference>
<evidence type="ECO:0000256" key="6">
    <source>
        <dbReference type="ARBA" id="ARBA00022842"/>
    </source>
</evidence>
<name>A0A024V1W6_PLAFA</name>
<dbReference type="InterPro" id="IPR013221">
    <property type="entry name" value="Mur_ligase_cen"/>
</dbReference>
<evidence type="ECO:0000313" key="10">
    <source>
        <dbReference type="Proteomes" id="UP000030690"/>
    </source>
</evidence>
<dbReference type="FunFam" id="3.40.1190.10:FF:000015">
    <property type="entry name" value="Dihydrofolate synthase/folylpolyglutamate synthase"/>
    <property type="match status" value="1"/>
</dbReference>
<dbReference type="EMBL" id="KI925135">
    <property type="protein sequence ID" value="ETW16998.1"/>
    <property type="molecule type" value="Genomic_DNA"/>
</dbReference>
<dbReference type="InterPro" id="IPR018109">
    <property type="entry name" value="Folylpolyglutamate_synth_CS"/>
</dbReference>
<accession>A0A024V1W6</accession>
<evidence type="ECO:0000256" key="7">
    <source>
        <dbReference type="SAM" id="MobiDB-lite"/>
    </source>
</evidence>
<dbReference type="SUPFAM" id="SSF53244">
    <property type="entry name" value="MurD-like peptide ligases, peptide-binding domain"/>
    <property type="match status" value="1"/>
</dbReference>
<keyword evidence="3" id="KW-0479">Metal-binding</keyword>
<gene>
    <name evidence="9" type="ORF">PFFVO_04103</name>
</gene>
<feature type="domain" description="Mur ligase central" evidence="8">
    <location>
        <begin position="100"/>
        <end position="273"/>
    </location>
</feature>
<evidence type="ECO:0000256" key="5">
    <source>
        <dbReference type="ARBA" id="ARBA00022840"/>
    </source>
</evidence>
<keyword evidence="4" id="KW-0547">Nucleotide-binding</keyword>
<dbReference type="Gene3D" id="3.90.190.20">
    <property type="entry name" value="Mur ligase, C-terminal domain"/>
    <property type="match status" value="1"/>
</dbReference>
<dbReference type="Pfam" id="PF08245">
    <property type="entry name" value="Mur_ligase_M"/>
    <property type="match status" value="1"/>
</dbReference>
<reference evidence="9 10" key="2">
    <citation type="submission" date="2013-02" db="EMBL/GenBank/DDBJ databases">
        <title>The Genome Sequence of Plasmodium falciparum Vietnam Oak-Knoll (FVO).</title>
        <authorList>
            <consortium name="The Broad Institute Genome Sequencing Platform"/>
            <consortium name="The Broad Institute Genome Sequencing Center for Infectious Disease"/>
            <person name="Neafsey D."/>
            <person name="Cheeseman I."/>
            <person name="Volkman S."/>
            <person name="Adams J."/>
            <person name="Walker B."/>
            <person name="Young S.K."/>
            <person name="Zeng Q."/>
            <person name="Gargeya S."/>
            <person name="Fitzgerald M."/>
            <person name="Haas B."/>
            <person name="Abouelleil A."/>
            <person name="Alvarado L."/>
            <person name="Arachchi H.M."/>
            <person name="Berlin A.M."/>
            <person name="Chapman S.B."/>
            <person name="Dewar J."/>
            <person name="Goldberg J."/>
            <person name="Griggs A."/>
            <person name="Gujja S."/>
            <person name="Hansen M."/>
            <person name="Howarth C."/>
            <person name="Imamovic A."/>
            <person name="Larimer J."/>
            <person name="McCowan C."/>
            <person name="Murphy C."/>
            <person name="Neiman D."/>
            <person name="Pearson M."/>
            <person name="Priest M."/>
            <person name="Roberts A."/>
            <person name="Saif S."/>
            <person name="Shea T."/>
            <person name="Sisk P."/>
            <person name="Sykes S."/>
            <person name="Wortman J."/>
            <person name="Nusbaum C."/>
            <person name="Birren B."/>
        </authorList>
    </citation>
    <scope>NUCLEOTIDE SEQUENCE [LARGE SCALE GENOMIC DNA]</scope>
    <source>
        <strain evidence="10">Vietnam Oak-Knoll (FVO)</strain>
    </source>
</reference>
<feature type="region of interest" description="Disordered" evidence="7">
    <location>
        <begin position="1"/>
        <end position="22"/>
    </location>
</feature>
<keyword evidence="6" id="KW-0460">Magnesium</keyword>
<dbReference type="GO" id="GO:0046872">
    <property type="term" value="F:metal ion binding"/>
    <property type="evidence" value="ECO:0007669"/>
    <property type="project" value="UniProtKB-KW"/>
</dbReference>
<dbReference type="PROSITE" id="PS01012">
    <property type="entry name" value="FOLYLPOLYGLU_SYNT_2"/>
    <property type="match status" value="1"/>
</dbReference>
<dbReference type="GO" id="GO:0005829">
    <property type="term" value="C:cytosol"/>
    <property type="evidence" value="ECO:0007669"/>
    <property type="project" value="TreeGrafter"/>
</dbReference>
<dbReference type="PANTHER" id="PTHR11136">
    <property type="entry name" value="FOLYLPOLYGLUTAMATE SYNTHASE-RELATED"/>
    <property type="match status" value="1"/>
</dbReference>
<comment type="similarity">
    <text evidence="1">Belongs to the folylpolyglutamate synthase family.</text>
</comment>
<dbReference type="AlphaFoldDB" id="A0A024V1W6"/>
<evidence type="ECO:0000256" key="1">
    <source>
        <dbReference type="ARBA" id="ARBA00008276"/>
    </source>
</evidence>
<dbReference type="PANTHER" id="PTHR11136:SF0">
    <property type="entry name" value="DIHYDROFOLATE SYNTHETASE-RELATED"/>
    <property type="match status" value="1"/>
</dbReference>
<proteinExistence type="inferred from homology"/>